<dbReference type="EMBL" id="JBBHLL010000007">
    <property type="protein sequence ID" value="KAK7833275.1"/>
    <property type="molecule type" value="Genomic_DNA"/>
</dbReference>
<feature type="region of interest" description="Disordered" evidence="2">
    <location>
        <begin position="213"/>
        <end position="289"/>
    </location>
</feature>
<evidence type="ECO:0000313" key="5">
    <source>
        <dbReference type="Proteomes" id="UP001488838"/>
    </source>
</evidence>
<feature type="region of interest" description="Disordered" evidence="2">
    <location>
        <begin position="517"/>
        <end position="582"/>
    </location>
</feature>
<dbReference type="InterPro" id="IPR015943">
    <property type="entry name" value="WD40/YVTN_repeat-like_dom_sf"/>
</dbReference>
<dbReference type="GO" id="GO:0005654">
    <property type="term" value="C:nucleoplasm"/>
    <property type="evidence" value="ECO:0007669"/>
    <property type="project" value="TreeGrafter"/>
</dbReference>
<feature type="region of interest" description="Disordered" evidence="2">
    <location>
        <begin position="764"/>
        <end position="820"/>
    </location>
</feature>
<keyword evidence="1" id="KW-0175">Coiled coil</keyword>
<feature type="region of interest" description="Disordered" evidence="2">
    <location>
        <begin position="682"/>
        <end position="705"/>
    </location>
</feature>
<dbReference type="Gene3D" id="2.130.10.10">
    <property type="entry name" value="YVTN repeat-like/Quinoprotein amine dehydrogenase"/>
    <property type="match status" value="1"/>
</dbReference>
<dbReference type="InterPro" id="IPR036322">
    <property type="entry name" value="WD40_repeat_dom_sf"/>
</dbReference>
<sequence>AARPPSRGALQLRLRRASGGFNWPAWGARGIQVGPLITRREQARSSFLSGIPPGSRKARRGPLDHKPQAADGCSLRSAPIRMEEISGKSLSCAEKEKLKEKLAFLKKEYSKTLARLKRAKRAEKVKNSKKAVEDCVPHQEASPQLSRSESINEGSPCDTLQINHLDEETGESISVILDVEPQSFNHKNGQEDVLCTQRADDIQEQFLHAISIPDGKKERNALPGRTQKQWKKTSVSQEKEHFLGINSLIHPDKQQKTQEASSSKSPRSPVPEESCLLSLKSKTPDPPALDIEIDGEGVLIPPSGKSERDIDTLVRGNNVSMETTVPLCTVSDNNHSQQLEPTSPNGYCKIATQGSASSINVEAQGRKITVFTGNPVVNKAVSASDQLQGNPNSEASNSCSINDLTHSNLSANTTQNFKSLKSGNTVDGRNEDLEEDEILGPSKNLSPAAVSPSSTESQIHSYTMLEGLPFPAEYYVRTTRHMSDCQRKIALEAVIQSHLGVKKKGLKNKNKATKNVVLSGEETDQSESSVLDACTGQSRSGSPSQELILSAEVSSPTETAEADSQSRKATTPGRGHRGKQKSIRVSTLDRCQLLFPPCHILGLNMSKGRFTKHKWQSGKVTIHDFELPDEDFGPLKLEKLKTYSEKLIESPDSKTFGKRLSREGNCATLEALQIDSEVEDLEEKLTAPSKAHHPGPTLKRQPMSKDLSSSAVLFTPTDTAAPNYSGRSTAYLCSPAFPILGTTPAFASQATGEIVTDEVGQTCSTSQPSHLGDTNNLANSNKQCNSSVSSPKLDTNLHVSGRQGQPTCDNESGPQATPLSNESFTFRENQLCGNACLELHEHSIEQTDVAGLPAQDTWNPSSLQLVSKFKNPSSSCSVDVSAMWWDRAGAKEPCIVTACEDVVSLWKPLDTLQWEKVHTWHFTEVPVLQIVPVPDVYNLICVALGNLEIREIRALLCSSGDESEKQVLLKSGNIKAVLGLTKRRLVSSIGTFCSQQVQIMTFAEDGGSKDEQLLMPPDETVMTFAEVQGIQDALLGTTTVNNIVIWNLKTGQLLKKVHIDDSYQASVCHRAYSEMGLLFVVLSHPCAKESQAFGSPVFQLLVINPKTAQSVGVLLCCLPEGQAGRLLEGDVKDHVAAAVLTSGTIAVWDLTLGHCIALLPPVSNQNWSLVKWSVTDSHLLAGQKDGNIFIYRYF</sequence>
<feature type="region of interest" description="Disordered" evidence="2">
    <location>
        <begin position="129"/>
        <end position="159"/>
    </location>
</feature>
<proteinExistence type="predicted"/>
<feature type="compositionally biased region" description="Polar residues" evidence="2">
    <location>
        <begin position="802"/>
        <end position="820"/>
    </location>
</feature>
<feature type="compositionally biased region" description="Polar residues" evidence="2">
    <location>
        <begin position="535"/>
        <end position="558"/>
    </location>
</feature>
<dbReference type="InterPro" id="IPR031920">
    <property type="entry name" value="PALB2_WD40"/>
</dbReference>
<comment type="caution">
    <text evidence="4">The sequence shown here is derived from an EMBL/GenBank/DDBJ whole genome shotgun (WGS) entry which is preliminary data.</text>
</comment>
<evidence type="ECO:0000259" key="3">
    <source>
        <dbReference type="Pfam" id="PF16756"/>
    </source>
</evidence>
<keyword evidence="5" id="KW-1185">Reference proteome</keyword>
<dbReference type="PANTHER" id="PTHR14662:SF2">
    <property type="entry name" value="PARTNER AND LOCALIZER OF BRCA2"/>
    <property type="match status" value="1"/>
</dbReference>
<protein>
    <recommendedName>
        <fullName evidence="3">Partner and localiser of BRCA2 WD40 domain-containing protein</fullName>
    </recommendedName>
</protein>
<dbReference type="InterPro" id="IPR042417">
    <property type="entry name" value="PALB2"/>
</dbReference>
<feature type="compositionally biased region" description="Polar residues" evidence="2">
    <location>
        <begin position="764"/>
        <end position="793"/>
    </location>
</feature>
<feature type="non-terminal residue" evidence="4">
    <location>
        <position position="1"/>
    </location>
</feature>
<feature type="compositionally biased region" description="Polar residues" evidence="2">
    <location>
        <begin position="257"/>
        <end position="266"/>
    </location>
</feature>
<feature type="region of interest" description="Disordered" evidence="2">
    <location>
        <begin position="435"/>
        <end position="455"/>
    </location>
</feature>
<dbReference type="PANTHER" id="PTHR14662">
    <property type="entry name" value="PARTNER AND LOCALIZER OF BRCA2"/>
    <property type="match status" value="1"/>
</dbReference>
<evidence type="ECO:0000256" key="2">
    <source>
        <dbReference type="SAM" id="MobiDB-lite"/>
    </source>
</evidence>
<feature type="coiled-coil region" evidence="1">
    <location>
        <begin position="95"/>
        <end position="126"/>
    </location>
</feature>
<evidence type="ECO:0000313" key="4">
    <source>
        <dbReference type="EMBL" id="KAK7833275.1"/>
    </source>
</evidence>
<reference evidence="4 5" key="1">
    <citation type="journal article" date="2023" name="bioRxiv">
        <title>Conserved and derived expression patterns and positive selection on dental genes reveal complex evolutionary context of ever-growing rodent molars.</title>
        <authorList>
            <person name="Calamari Z.T."/>
            <person name="Song A."/>
            <person name="Cohen E."/>
            <person name="Akter M."/>
            <person name="Roy R.D."/>
            <person name="Hallikas O."/>
            <person name="Christensen M.M."/>
            <person name="Li P."/>
            <person name="Marangoni P."/>
            <person name="Jernvall J."/>
            <person name="Klein O.D."/>
        </authorList>
    </citation>
    <scope>NUCLEOTIDE SEQUENCE [LARGE SCALE GENOMIC DNA]</scope>
    <source>
        <strain evidence="4">V071</strain>
    </source>
</reference>
<dbReference type="Proteomes" id="UP001488838">
    <property type="component" value="Unassembled WGS sequence"/>
</dbReference>
<feature type="compositionally biased region" description="Polar residues" evidence="2">
    <location>
        <begin position="141"/>
        <end position="159"/>
    </location>
</feature>
<dbReference type="SUPFAM" id="SSF50978">
    <property type="entry name" value="WD40 repeat-like"/>
    <property type="match status" value="1"/>
</dbReference>
<dbReference type="Pfam" id="PF16756">
    <property type="entry name" value="PALB2_WD40"/>
    <property type="match status" value="1"/>
</dbReference>
<name>A0AAW0K3M9_MYOGA</name>
<dbReference type="GO" id="GO:0003677">
    <property type="term" value="F:DNA binding"/>
    <property type="evidence" value="ECO:0007669"/>
    <property type="project" value="InterPro"/>
</dbReference>
<organism evidence="4 5">
    <name type="scientific">Myodes glareolus</name>
    <name type="common">Bank vole</name>
    <name type="synonym">Clethrionomys glareolus</name>
    <dbReference type="NCBI Taxonomy" id="447135"/>
    <lineage>
        <taxon>Eukaryota</taxon>
        <taxon>Metazoa</taxon>
        <taxon>Chordata</taxon>
        <taxon>Craniata</taxon>
        <taxon>Vertebrata</taxon>
        <taxon>Euteleostomi</taxon>
        <taxon>Mammalia</taxon>
        <taxon>Eutheria</taxon>
        <taxon>Euarchontoglires</taxon>
        <taxon>Glires</taxon>
        <taxon>Rodentia</taxon>
        <taxon>Myomorpha</taxon>
        <taxon>Muroidea</taxon>
        <taxon>Cricetidae</taxon>
        <taxon>Arvicolinae</taxon>
        <taxon>Myodes</taxon>
    </lineage>
</organism>
<feature type="domain" description="Partner and localiser of BRCA2 WD40" evidence="3">
    <location>
        <begin position="847"/>
        <end position="1192"/>
    </location>
</feature>
<gene>
    <name evidence="4" type="ORF">U0070_017274</name>
</gene>
<feature type="region of interest" description="Disordered" evidence="2">
    <location>
        <begin position="45"/>
        <end position="71"/>
    </location>
</feature>
<dbReference type="AlphaFoldDB" id="A0AAW0K3M9"/>
<evidence type="ECO:0000256" key="1">
    <source>
        <dbReference type="SAM" id="Coils"/>
    </source>
</evidence>
<accession>A0AAW0K3M9</accession>
<dbReference type="GO" id="GO:0000724">
    <property type="term" value="P:double-strand break repair via homologous recombination"/>
    <property type="evidence" value="ECO:0007669"/>
    <property type="project" value="InterPro"/>
</dbReference>